<keyword evidence="1" id="KW-0472">Membrane</keyword>
<dbReference type="KEGG" id="abp:AGABI1DRAFT45586"/>
<sequence>ADKYFQIAAVTMLTYDHRKFALLESCFRCDNYVLFEGCSYVALVAIPPCFKEILVSVIMILRVVAIYGRSKKILAFLLLIWTGQIIISVVGLRTGFGCILTGNDTLFRKLTYSIYVPDIKQVGASFSQLLTCTMISRLVLNLRSLSNAHSGHTTRITALEFNNQHDPLDQSGTAASTQAETIWSRTLNDFTETEAQVERTHDVIS</sequence>
<feature type="transmembrane region" description="Helical" evidence="1">
    <location>
        <begin position="40"/>
        <end position="61"/>
    </location>
</feature>
<feature type="transmembrane region" description="Helical" evidence="1">
    <location>
        <begin position="73"/>
        <end position="102"/>
    </location>
</feature>
<organism evidence="2 3">
    <name type="scientific">Agaricus bisporus var. burnettii (strain JB137-S8 / ATCC MYA-4627 / FGSC 10392)</name>
    <name type="common">White button mushroom</name>
    <dbReference type="NCBI Taxonomy" id="597362"/>
    <lineage>
        <taxon>Eukaryota</taxon>
        <taxon>Fungi</taxon>
        <taxon>Dikarya</taxon>
        <taxon>Basidiomycota</taxon>
        <taxon>Agaricomycotina</taxon>
        <taxon>Agaricomycetes</taxon>
        <taxon>Agaricomycetidae</taxon>
        <taxon>Agaricales</taxon>
        <taxon>Agaricineae</taxon>
        <taxon>Agaricaceae</taxon>
        <taxon>Agaricus</taxon>
    </lineage>
</organism>
<dbReference type="GeneID" id="18829597"/>
<reference evidence="3" key="1">
    <citation type="journal article" date="2012" name="Proc. Natl. Acad. Sci. U.S.A.">
        <title>Genome sequence of the button mushroom Agaricus bisporus reveals mechanisms governing adaptation to a humic-rich ecological niche.</title>
        <authorList>
            <person name="Morin E."/>
            <person name="Kohler A."/>
            <person name="Baker A.R."/>
            <person name="Foulongne-Oriol M."/>
            <person name="Lombard V."/>
            <person name="Nagy L.G."/>
            <person name="Ohm R.A."/>
            <person name="Patyshakuliyeva A."/>
            <person name="Brun A."/>
            <person name="Aerts A.L."/>
            <person name="Bailey A.M."/>
            <person name="Billette C."/>
            <person name="Coutinho P.M."/>
            <person name="Deakin G."/>
            <person name="Doddapaneni H."/>
            <person name="Floudas D."/>
            <person name="Grimwood J."/>
            <person name="Hilden K."/>
            <person name="Kuees U."/>
            <person name="LaButti K.M."/>
            <person name="Lapidus A."/>
            <person name="Lindquist E.A."/>
            <person name="Lucas S.M."/>
            <person name="Murat C."/>
            <person name="Riley R.W."/>
            <person name="Salamov A.A."/>
            <person name="Schmutz J."/>
            <person name="Subramanian V."/>
            <person name="Woesten H.A.B."/>
            <person name="Xu J."/>
            <person name="Eastwood D.C."/>
            <person name="Foster G.D."/>
            <person name="Sonnenberg A.S."/>
            <person name="Cullen D."/>
            <person name="de Vries R.P."/>
            <person name="Lundell T."/>
            <person name="Hibbett D.S."/>
            <person name="Henrissat B."/>
            <person name="Burton K.S."/>
            <person name="Kerrigan R.W."/>
            <person name="Challen M.P."/>
            <person name="Grigoriev I.V."/>
            <person name="Martin F."/>
        </authorList>
    </citation>
    <scope>NUCLEOTIDE SEQUENCE [LARGE SCALE GENOMIC DNA]</scope>
    <source>
        <strain evidence="3">JB137-S8 / ATCC MYA-4627 / FGSC 10392</strain>
    </source>
</reference>
<dbReference type="InParanoid" id="K5XN40"/>
<keyword evidence="1" id="KW-1133">Transmembrane helix</keyword>
<evidence type="ECO:0000313" key="3">
    <source>
        <dbReference type="Proteomes" id="UP000008493"/>
    </source>
</evidence>
<proteinExistence type="predicted"/>
<gene>
    <name evidence="2" type="ORF">AGABI1DRAFT_45586</name>
</gene>
<evidence type="ECO:0000313" key="2">
    <source>
        <dbReference type="EMBL" id="EKM76045.1"/>
    </source>
</evidence>
<dbReference type="RefSeq" id="XP_007333319.1">
    <property type="nucleotide sequence ID" value="XM_007333257.1"/>
</dbReference>
<dbReference type="HOGENOM" id="CLU_116102_0_0_1"/>
<keyword evidence="3" id="KW-1185">Reference proteome</keyword>
<dbReference type="EMBL" id="JH971406">
    <property type="protein sequence ID" value="EKM76045.1"/>
    <property type="molecule type" value="Genomic_DNA"/>
</dbReference>
<name>K5XN40_AGABU</name>
<evidence type="ECO:0000256" key="1">
    <source>
        <dbReference type="SAM" id="Phobius"/>
    </source>
</evidence>
<dbReference type="OrthoDB" id="3258294at2759"/>
<dbReference type="AlphaFoldDB" id="K5XN40"/>
<accession>K5XN40</accession>
<feature type="non-terminal residue" evidence="2">
    <location>
        <position position="1"/>
    </location>
</feature>
<keyword evidence="1" id="KW-0812">Transmembrane</keyword>
<dbReference type="Proteomes" id="UP000008493">
    <property type="component" value="Unassembled WGS sequence"/>
</dbReference>
<protein>
    <submittedName>
        <fullName evidence="2">Uncharacterized protein</fullName>
    </submittedName>
</protein>